<dbReference type="SUPFAM" id="SSF56349">
    <property type="entry name" value="DNA breaking-rejoining enzymes"/>
    <property type="match status" value="1"/>
</dbReference>
<feature type="compositionally biased region" description="Basic and acidic residues" evidence="3">
    <location>
        <begin position="319"/>
        <end position="333"/>
    </location>
</feature>
<gene>
    <name evidence="5" type="ORF">CVLEPA_LOCUS10946</name>
</gene>
<dbReference type="Proteomes" id="UP001642483">
    <property type="component" value="Unassembled WGS sequence"/>
</dbReference>
<dbReference type="PROSITE" id="PS50157">
    <property type="entry name" value="ZINC_FINGER_C2H2_2"/>
    <property type="match status" value="1"/>
</dbReference>
<dbReference type="SMART" id="SM00355">
    <property type="entry name" value="ZnF_C2H2"/>
    <property type="match status" value="2"/>
</dbReference>
<keyword evidence="6" id="KW-1185">Reference proteome</keyword>
<comment type="caution">
    <text evidence="5">The sequence shown here is derived from an EMBL/GenBank/DDBJ whole genome shotgun (WGS) entry which is preliminary data.</text>
</comment>
<evidence type="ECO:0000256" key="3">
    <source>
        <dbReference type="SAM" id="MobiDB-lite"/>
    </source>
</evidence>
<feature type="compositionally biased region" description="Basic residues" evidence="3">
    <location>
        <begin position="343"/>
        <end position="353"/>
    </location>
</feature>
<sequence>MSEMTDFGMSDFVRSGEESGAEMNRREEKEVGLRKNVEEERGDKELVRESGSVETGLSMSEEEERGDKELVRESGSVETGLSMSEEEEGGDKELVRESGSVETGLSMSEEEEGGDKELVRESGSVETCLSMSEEEEGGDKELVRESGSVETCLSMSEEEERGDKELVRESGSVETGLSMSEDEKYSDDSVSDRDYQPEDSESGDSESSDSQLRKIVKIKRRKMLRVSDGVSPPGVGFIENRKKVMYQQALEAQKITEHDPYDFVCESGVEIPPVPGISEAERLAIQTGARAFVKNCANEAINPAGSLKKVVLGGQGVLRESKDSDKEREKPSESGEPSESGPKRRRPRQKKKCPVCGLMNSNITRHMRDIHLQTYVGEGEFQCQIVNCRSRFSSRLGLVRHLRGNRHAGEPEAKAMARSFDRRRKTLPIQESPSSFNWEDIMKQFFEFLMGHDGGAHDESVARDRVHLLRNIIKDCEFENLQSFNIEDYKKKHVQKLQKEKKKPATFISHSNAVTNFLNFAILKKLTLSFNVGEALLNLKNRRASYRKSLKKRRQVIRERDRRNALDPEEVARVMKNPIFHKTSLATKLWEKDPGAEIRRAHGEILMAFLIIQNSQRTSAVRNMLVDELNHGFKTKKQRWIVRVRDHKTSATYGDATIVMPGWLKDGLDNLVQFNGGACDIVFPHQGKALTSSAAAKVLQRVWKLAGGRGKFTATSNRKHSATQVIDLYWN</sequence>
<dbReference type="InterPro" id="IPR011010">
    <property type="entry name" value="DNA_brk_join_enz"/>
</dbReference>
<accession>A0ABP0FRU7</accession>
<keyword evidence="2" id="KW-0862">Zinc</keyword>
<feature type="compositionally biased region" description="Acidic residues" evidence="3">
    <location>
        <begin position="197"/>
        <end position="207"/>
    </location>
</feature>
<keyword evidence="1" id="KW-0233">DNA recombination</keyword>
<feature type="domain" description="C2H2-type" evidence="4">
    <location>
        <begin position="381"/>
        <end position="412"/>
    </location>
</feature>
<evidence type="ECO:0000313" key="6">
    <source>
        <dbReference type="Proteomes" id="UP001642483"/>
    </source>
</evidence>
<evidence type="ECO:0000313" key="5">
    <source>
        <dbReference type="EMBL" id="CAK8680703.1"/>
    </source>
</evidence>
<evidence type="ECO:0000256" key="2">
    <source>
        <dbReference type="PROSITE-ProRule" id="PRU00042"/>
    </source>
</evidence>
<feature type="region of interest" description="Disordered" evidence="3">
    <location>
        <begin position="1"/>
        <end position="212"/>
    </location>
</feature>
<feature type="compositionally biased region" description="Basic and acidic residues" evidence="3">
    <location>
        <begin position="23"/>
        <end position="48"/>
    </location>
</feature>
<feature type="region of interest" description="Disordered" evidence="3">
    <location>
        <begin position="315"/>
        <end position="353"/>
    </location>
</feature>
<name>A0ABP0FRU7_CLALP</name>
<reference evidence="5 6" key="1">
    <citation type="submission" date="2024-02" db="EMBL/GenBank/DDBJ databases">
        <authorList>
            <person name="Daric V."/>
            <person name="Darras S."/>
        </authorList>
    </citation>
    <scope>NUCLEOTIDE SEQUENCE [LARGE SCALE GENOMIC DNA]</scope>
</reference>
<proteinExistence type="predicted"/>
<dbReference type="PROSITE" id="PS00028">
    <property type="entry name" value="ZINC_FINGER_C2H2_1"/>
    <property type="match status" value="1"/>
</dbReference>
<organism evidence="5 6">
    <name type="scientific">Clavelina lepadiformis</name>
    <name type="common">Light-bulb sea squirt</name>
    <name type="synonym">Ascidia lepadiformis</name>
    <dbReference type="NCBI Taxonomy" id="159417"/>
    <lineage>
        <taxon>Eukaryota</taxon>
        <taxon>Metazoa</taxon>
        <taxon>Chordata</taxon>
        <taxon>Tunicata</taxon>
        <taxon>Ascidiacea</taxon>
        <taxon>Aplousobranchia</taxon>
        <taxon>Clavelinidae</taxon>
        <taxon>Clavelina</taxon>
    </lineage>
</organism>
<dbReference type="Gene3D" id="3.30.160.60">
    <property type="entry name" value="Classic Zinc Finger"/>
    <property type="match status" value="1"/>
</dbReference>
<evidence type="ECO:0000256" key="1">
    <source>
        <dbReference type="ARBA" id="ARBA00023172"/>
    </source>
</evidence>
<evidence type="ECO:0000259" key="4">
    <source>
        <dbReference type="PROSITE" id="PS50157"/>
    </source>
</evidence>
<keyword evidence="2" id="KW-0479">Metal-binding</keyword>
<dbReference type="InterPro" id="IPR013087">
    <property type="entry name" value="Znf_C2H2_type"/>
</dbReference>
<keyword evidence="2" id="KW-0863">Zinc-finger</keyword>
<feature type="compositionally biased region" description="Basic and acidic residues" evidence="3">
    <location>
        <begin position="181"/>
        <end position="196"/>
    </location>
</feature>
<protein>
    <recommendedName>
        <fullName evidence="4">C2H2-type domain-containing protein</fullName>
    </recommendedName>
</protein>
<dbReference type="InterPro" id="IPR013762">
    <property type="entry name" value="Integrase-like_cat_sf"/>
</dbReference>
<dbReference type="EMBL" id="CAWYQH010000079">
    <property type="protein sequence ID" value="CAK8680703.1"/>
    <property type="molecule type" value="Genomic_DNA"/>
</dbReference>
<dbReference type="Gene3D" id="1.10.443.10">
    <property type="entry name" value="Intergrase catalytic core"/>
    <property type="match status" value="1"/>
</dbReference>